<feature type="transmembrane region" description="Helical" evidence="1">
    <location>
        <begin position="53"/>
        <end position="74"/>
    </location>
</feature>
<protein>
    <submittedName>
        <fullName evidence="2">Uncharacterized protein</fullName>
    </submittedName>
</protein>
<dbReference type="EMBL" id="RLII01000018">
    <property type="protein sequence ID" value="RXE58426.1"/>
    <property type="molecule type" value="Genomic_DNA"/>
</dbReference>
<keyword evidence="1" id="KW-0472">Membrane</keyword>
<sequence>MKKFFRNWVTWKHIVFCFSIWLLIKIVATSINQASIGVIGSADGPTSILIAGNIYPHIISCILLIVVLALYIPLKKAFGRN</sequence>
<evidence type="ECO:0000256" key="1">
    <source>
        <dbReference type="SAM" id="Phobius"/>
    </source>
</evidence>
<dbReference type="OrthoDB" id="2085884at2"/>
<accession>A0A4Q0I2J9</accession>
<organism evidence="2 3">
    <name type="scientific">Acetivibrio mesophilus</name>
    <dbReference type="NCBI Taxonomy" id="2487273"/>
    <lineage>
        <taxon>Bacteria</taxon>
        <taxon>Bacillati</taxon>
        <taxon>Bacillota</taxon>
        <taxon>Clostridia</taxon>
        <taxon>Eubacteriales</taxon>
        <taxon>Oscillospiraceae</taxon>
        <taxon>Acetivibrio</taxon>
    </lineage>
</organism>
<keyword evidence="1" id="KW-1133">Transmembrane helix</keyword>
<reference evidence="3" key="1">
    <citation type="submission" date="2018-11" db="EMBL/GenBank/DDBJ databases">
        <title>Genome sequencing of a novel mesophilic and cellulolytic organism within the genus Hungateiclostridium.</title>
        <authorList>
            <person name="Rettenmaier R."/>
            <person name="Liebl W."/>
            <person name="Zverlov V."/>
        </authorList>
    </citation>
    <scope>NUCLEOTIDE SEQUENCE [LARGE SCALE GENOMIC DNA]</scope>
    <source>
        <strain evidence="3">N2K1</strain>
    </source>
</reference>
<keyword evidence="1" id="KW-0812">Transmembrane</keyword>
<keyword evidence="3" id="KW-1185">Reference proteome</keyword>
<gene>
    <name evidence="2" type="ORF">EFD62_12245</name>
</gene>
<dbReference type="AlphaFoldDB" id="A0A4Q0I2J9"/>
<dbReference type="RefSeq" id="WP_128706210.1">
    <property type="nucleotide sequence ID" value="NZ_RLII01000018.1"/>
</dbReference>
<evidence type="ECO:0000313" key="3">
    <source>
        <dbReference type="Proteomes" id="UP000289166"/>
    </source>
</evidence>
<proteinExistence type="predicted"/>
<evidence type="ECO:0000313" key="2">
    <source>
        <dbReference type="EMBL" id="RXE58426.1"/>
    </source>
</evidence>
<dbReference type="Proteomes" id="UP000289166">
    <property type="component" value="Unassembled WGS sequence"/>
</dbReference>
<comment type="caution">
    <text evidence="2">The sequence shown here is derived from an EMBL/GenBank/DDBJ whole genome shotgun (WGS) entry which is preliminary data.</text>
</comment>
<name>A0A4Q0I2J9_9FIRM</name>